<evidence type="ECO:0000259" key="8">
    <source>
        <dbReference type="Pfam" id="PF05425"/>
    </source>
</evidence>
<dbReference type="GO" id="GO:0006825">
    <property type="term" value="P:copper ion transport"/>
    <property type="evidence" value="ECO:0007669"/>
    <property type="project" value="InterPro"/>
</dbReference>
<dbReference type="AlphaFoldDB" id="A0A1X7HX10"/>
<dbReference type="RefSeq" id="WP_143337420.1">
    <property type="nucleotide sequence ID" value="NZ_FXAR01000001.1"/>
</dbReference>
<feature type="compositionally biased region" description="Basic and acidic residues" evidence="6">
    <location>
        <begin position="682"/>
        <end position="693"/>
    </location>
</feature>
<dbReference type="PANTHER" id="PTHR34820:SF4">
    <property type="entry name" value="INNER MEMBRANE PROTEIN YEBZ"/>
    <property type="match status" value="1"/>
</dbReference>
<dbReference type="InterPro" id="IPR019108">
    <property type="entry name" value="Caa3_assmbl_CtaG-rel"/>
</dbReference>
<dbReference type="Proteomes" id="UP000193309">
    <property type="component" value="Unassembled WGS sequence"/>
</dbReference>
<feature type="transmembrane region" description="Helical" evidence="7">
    <location>
        <begin position="158"/>
        <end position="185"/>
    </location>
</feature>
<evidence type="ECO:0000256" key="7">
    <source>
        <dbReference type="SAM" id="Phobius"/>
    </source>
</evidence>
<reference evidence="10" key="1">
    <citation type="submission" date="2017-04" db="EMBL/GenBank/DDBJ databases">
        <authorList>
            <person name="Varghese N."/>
            <person name="Submissions S."/>
        </authorList>
    </citation>
    <scope>NUCLEOTIDE SEQUENCE [LARGE SCALE GENOMIC DNA]</scope>
    <source>
        <strain evidence="10">VDS</strain>
    </source>
</reference>
<evidence type="ECO:0000313" key="10">
    <source>
        <dbReference type="Proteomes" id="UP000193309"/>
    </source>
</evidence>
<evidence type="ECO:0000256" key="5">
    <source>
        <dbReference type="ARBA" id="ARBA00023136"/>
    </source>
</evidence>
<feature type="transmembrane region" description="Helical" evidence="7">
    <location>
        <begin position="26"/>
        <end position="47"/>
    </location>
</feature>
<feature type="transmembrane region" description="Helical" evidence="7">
    <location>
        <begin position="114"/>
        <end position="138"/>
    </location>
</feature>
<evidence type="ECO:0000313" key="9">
    <source>
        <dbReference type="EMBL" id="SMG05865.1"/>
    </source>
</evidence>
<protein>
    <submittedName>
        <fullName evidence="9">Putative copper resistance protein D</fullName>
    </submittedName>
</protein>
<evidence type="ECO:0000256" key="6">
    <source>
        <dbReference type="SAM" id="MobiDB-lite"/>
    </source>
</evidence>
<dbReference type="EMBL" id="FXAR01000001">
    <property type="protein sequence ID" value="SMG05865.1"/>
    <property type="molecule type" value="Genomic_DNA"/>
</dbReference>
<dbReference type="OrthoDB" id="5241646at2"/>
<feature type="transmembrane region" description="Helical" evidence="7">
    <location>
        <begin position="67"/>
        <end position="93"/>
    </location>
</feature>
<proteinExistence type="predicted"/>
<evidence type="ECO:0000256" key="1">
    <source>
        <dbReference type="ARBA" id="ARBA00004651"/>
    </source>
</evidence>
<feature type="transmembrane region" description="Helical" evidence="7">
    <location>
        <begin position="508"/>
        <end position="529"/>
    </location>
</feature>
<feature type="transmembrane region" description="Helical" evidence="7">
    <location>
        <begin position="390"/>
        <end position="411"/>
    </location>
</feature>
<comment type="subcellular location">
    <subcellularLocation>
        <location evidence="1">Cell membrane</location>
        <topology evidence="1">Multi-pass membrane protein</topology>
    </subcellularLocation>
</comment>
<accession>A0A1X7HX10</accession>
<sequence length="719" mass="78862">MSALQEKETTTRASTSTRKVRSTWPLYLLFFVFAGLVGATISFEFLTDSLVALGIPDPGPVTTWGLPFFRAVGWMLAALAIGSFMFAAFYISPKVPEGDNSRLVEAPLSVDGDIAARTGAVSTLCFGLIALLMIPLTLSDVSGTPFRNTLAIDMWGVAISQVSTALAWSVVAGISLVVGVAGLVFRKWIAQPLLFVGAILTIVPLGMEGHAAAGGAHDYGTNSYLWHLVGMAVWVGGLMALIAHGRRLGPDMETGLRRYSSVALFALIVMAISGLINAAVRVEWSDWFTTTYGFILVAKTVGLVLLGFLGFVHRMLTIPVINSRPGMFLRFAVVEVILMAAVTGVAITMGRTPPPPPRDPNLSQMAIQMGYDLYEKPTLGNVFTMWRFDVMFGSIAILITAGYLYGIWRVYRRGGTWDHRYTAMWLLGTGSLFVTTSSGLGMNMPATYSMHMIVHMILSMVVPLFLALGGPLTLIMAAYEPGEPGRPTAHDWALAITKAPLLRALTHPLVNTMQFLFVFYVLYLFIPLYELAISEHAGHLAMNWAFLISGYLYFWELVGTDPVPVKRPTAIRLAWLVGSMPFHLFAGIYLMQLTTVMGEDFYMSLGLPWELNLLEDQKVGGGIGWASGSFPLGLVFLLLFIGWRRDDRATEIAYEERVASGEDQDYEAYNEMLARISAGGAAREEFEEKEFPRAAETPAEDTPEPPEGPVLDLRSRRKR</sequence>
<dbReference type="Pfam" id="PF09678">
    <property type="entry name" value="Caa3_CtaG"/>
    <property type="match status" value="1"/>
</dbReference>
<keyword evidence="2" id="KW-1003">Cell membrane</keyword>
<feature type="transmembrane region" description="Helical" evidence="7">
    <location>
        <begin position="192"/>
        <end position="212"/>
    </location>
</feature>
<keyword evidence="3 7" id="KW-0812">Transmembrane</keyword>
<dbReference type="InterPro" id="IPR008457">
    <property type="entry name" value="Cu-R_CopD_dom"/>
</dbReference>
<name>A0A1X7HX10_9CORY</name>
<feature type="transmembrane region" description="Helical" evidence="7">
    <location>
        <begin position="570"/>
        <end position="591"/>
    </location>
</feature>
<feature type="transmembrane region" description="Helical" evidence="7">
    <location>
        <begin position="541"/>
        <end position="558"/>
    </location>
</feature>
<organism evidence="9 10">
    <name type="scientific">Corynebacterium pollutisoli</name>
    <dbReference type="NCBI Taxonomy" id="1610489"/>
    <lineage>
        <taxon>Bacteria</taxon>
        <taxon>Bacillati</taxon>
        <taxon>Actinomycetota</taxon>
        <taxon>Actinomycetes</taxon>
        <taxon>Mycobacteriales</taxon>
        <taxon>Corynebacteriaceae</taxon>
        <taxon>Corynebacterium</taxon>
    </lineage>
</organism>
<dbReference type="GO" id="GO:0005886">
    <property type="term" value="C:plasma membrane"/>
    <property type="evidence" value="ECO:0007669"/>
    <property type="project" value="UniProtKB-SubCell"/>
</dbReference>
<dbReference type="Pfam" id="PF05425">
    <property type="entry name" value="CopD"/>
    <property type="match status" value="1"/>
</dbReference>
<evidence type="ECO:0000256" key="2">
    <source>
        <dbReference type="ARBA" id="ARBA00022475"/>
    </source>
</evidence>
<feature type="region of interest" description="Disordered" evidence="6">
    <location>
        <begin position="680"/>
        <end position="719"/>
    </location>
</feature>
<feature type="domain" description="Copper resistance protein D" evidence="8">
    <location>
        <begin position="256"/>
        <end position="347"/>
    </location>
</feature>
<evidence type="ECO:0000256" key="3">
    <source>
        <dbReference type="ARBA" id="ARBA00022692"/>
    </source>
</evidence>
<keyword evidence="10" id="KW-1185">Reference proteome</keyword>
<dbReference type="STRING" id="1610489.SAMN06295981_0081"/>
<feature type="transmembrane region" description="Helical" evidence="7">
    <location>
        <begin position="262"/>
        <end position="280"/>
    </location>
</feature>
<gene>
    <name evidence="9" type="ORF">SAMN06295981_0081</name>
</gene>
<keyword evidence="4 7" id="KW-1133">Transmembrane helix</keyword>
<evidence type="ECO:0000256" key="4">
    <source>
        <dbReference type="ARBA" id="ARBA00022989"/>
    </source>
</evidence>
<feature type="transmembrane region" description="Helical" evidence="7">
    <location>
        <begin position="328"/>
        <end position="349"/>
    </location>
</feature>
<feature type="transmembrane region" description="Helical" evidence="7">
    <location>
        <begin position="453"/>
        <end position="479"/>
    </location>
</feature>
<dbReference type="PANTHER" id="PTHR34820">
    <property type="entry name" value="INNER MEMBRANE PROTEIN YEBZ"/>
    <property type="match status" value="1"/>
</dbReference>
<feature type="transmembrane region" description="Helical" evidence="7">
    <location>
        <begin position="423"/>
        <end position="441"/>
    </location>
</feature>
<keyword evidence="5 7" id="KW-0472">Membrane</keyword>
<feature type="transmembrane region" description="Helical" evidence="7">
    <location>
        <begin position="224"/>
        <end position="242"/>
    </location>
</feature>
<feature type="transmembrane region" description="Helical" evidence="7">
    <location>
        <begin position="623"/>
        <end position="643"/>
    </location>
</feature>
<dbReference type="InterPro" id="IPR032694">
    <property type="entry name" value="CopC/D"/>
</dbReference>
<feature type="transmembrane region" description="Helical" evidence="7">
    <location>
        <begin position="292"/>
        <end position="316"/>
    </location>
</feature>